<evidence type="ECO:0000259" key="9">
    <source>
        <dbReference type="Pfam" id="PF19425"/>
    </source>
</evidence>
<dbReference type="OrthoDB" id="9815245at2"/>
<keyword evidence="3" id="KW-0645">Protease</keyword>
<evidence type="ECO:0000313" key="10">
    <source>
        <dbReference type="EMBL" id="TCV00689.1"/>
    </source>
</evidence>
<sequence>MQKKGTPSHPSAAGLAQAGHRASSIIRKTLITMALGMFGAAGALAVVQPADGNLPIIQQARQILPLPESFHASLAAEPSAESSPFIQTTQIRRGDTLADVLQRLNVSESGLLPFLTHDKSARSVYKLYPGRSFHAGLDSEGSLAWLRYNHTPSAIEDGQTVSKWLEIKPDGKGGFSASEEFAAADTEIRVSEGTIVNSLFGATDAAGIPDSITMQMTDILGSKVDFLRDIRQGDTFRIVYETYSHQGQSVGSGRILGIEFTNGSRTHEAIWFKPENGSGGYYDFKGNSLRAAFLRAPLKFTRVSSTFGTRKHPVHGYTAQHKGIDYAAPSGTPIHSTSDGTVEFIGWQRGYGNVVIIKHHGKYSTVYAHQSRFAKSLKKGDSVEQGQLIGYVGATGWATGPHLHYEIRVDGKQLNPQSVDLPIASTLEGGDRLAFNKVSNQYQGHFQLLASARAIPGETAQVASR</sequence>
<dbReference type="PANTHER" id="PTHR21666">
    <property type="entry name" value="PEPTIDASE-RELATED"/>
    <property type="match status" value="1"/>
</dbReference>
<dbReference type="Proteomes" id="UP000294692">
    <property type="component" value="Unassembled WGS sequence"/>
</dbReference>
<evidence type="ECO:0000256" key="5">
    <source>
        <dbReference type="ARBA" id="ARBA00022801"/>
    </source>
</evidence>
<comment type="cofactor">
    <cofactor evidence="1">
        <name>Zn(2+)</name>
        <dbReference type="ChEBI" id="CHEBI:29105"/>
    </cofactor>
</comment>
<dbReference type="GO" id="GO:0046872">
    <property type="term" value="F:metal ion binding"/>
    <property type="evidence" value="ECO:0007669"/>
    <property type="project" value="UniProtKB-KW"/>
</dbReference>
<comment type="subcellular location">
    <subcellularLocation>
        <location evidence="2">Cell envelope</location>
    </subcellularLocation>
</comment>
<dbReference type="CDD" id="cd12797">
    <property type="entry name" value="M23_peptidase"/>
    <property type="match status" value="1"/>
</dbReference>
<organism evidence="10 11">
    <name type="scientific">Paracandidimonas soli</name>
    <dbReference type="NCBI Taxonomy" id="1917182"/>
    <lineage>
        <taxon>Bacteria</taxon>
        <taxon>Pseudomonadati</taxon>
        <taxon>Pseudomonadota</taxon>
        <taxon>Betaproteobacteria</taxon>
        <taxon>Burkholderiales</taxon>
        <taxon>Alcaligenaceae</taxon>
        <taxon>Paracandidimonas</taxon>
    </lineage>
</organism>
<dbReference type="GO" id="GO:0004222">
    <property type="term" value="F:metalloendopeptidase activity"/>
    <property type="evidence" value="ECO:0007669"/>
    <property type="project" value="TreeGrafter"/>
</dbReference>
<keyword evidence="5 10" id="KW-0378">Hydrolase</keyword>
<dbReference type="Gene3D" id="2.70.70.10">
    <property type="entry name" value="Glucose Permease (Domain IIA)"/>
    <property type="match status" value="1"/>
</dbReference>
<keyword evidence="6" id="KW-0862">Zinc</keyword>
<gene>
    <name evidence="10" type="ORF">EV686_103270</name>
</gene>
<evidence type="ECO:0000256" key="4">
    <source>
        <dbReference type="ARBA" id="ARBA00022723"/>
    </source>
</evidence>
<protein>
    <submittedName>
        <fullName evidence="10">Murein DD-endopeptidase MepM/ murein hydrolase activator NlpD</fullName>
    </submittedName>
</protein>
<reference evidence="10 11" key="1">
    <citation type="submission" date="2019-03" db="EMBL/GenBank/DDBJ databases">
        <title>Genomic Encyclopedia of Type Strains, Phase IV (KMG-IV): sequencing the most valuable type-strain genomes for metagenomic binning, comparative biology and taxonomic classification.</title>
        <authorList>
            <person name="Goeker M."/>
        </authorList>
    </citation>
    <scope>NUCLEOTIDE SEQUENCE [LARGE SCALE GENOMIC DNA]</scope>
    <source>
        <strain evidence="10 11">DSM 100048</strain>
    </source>
</reference>
<dbReference type="SUPFAM" id="SSF51261">
    <property type="entry name" value="Duplicated hybrid motif"/>
    <property type="match status" value="1"/>
</dbReference>
<dbReference type="Pfam" id="PF01551">
    <property type="entry name" value="Peptidase_M23"/>
    <property type="match status" value="1"/>
</dbReference>
<evidence type="ECO:0000256" key="3">
    <source>
        <dbReference type="ARBA" id="ARBA00022670"/>
    </source>
</evidence>
<dbReference type="GO" id="GO:0006508">
    <property type="term" value="P:proteolysis"/>
    <property type="evidence" value="ECO:0007669"/>
    <property type="project" value="UniProtKB-KW"/>
</dbReference>
<dbReference type="Pfam" id="PF19425">
    <property type="entry name" value="Csd3_N2"/>
    <property type="match status" value="1"/>
</dbReference>
<comment type="caution">
    <text evidence="10">The sequence shown here is derived from an EMBL/GenBank/DDBJ whole genome shotgun (WGS) entry which is preliminary data.</text>
</comment>
<dbReference type="PANTHER" id="PTHR21666:SF288">
    <property type="entry name" value="CELL DIVISION PROTEIN YTFB"/>
    <property type="match status" value="1"/>
</dbReference>
<keyword evidence="7" id="KW-0482">Metalloprotease</keyword>
<evidence type="ECO:0000256" key="2">
    <source>
        <dbReference type="ARBA" id="ARBA00004196"/>
    </source>
</evidence>
<dbReference type="InterPro" id="IPR045834">
    <property type="entry name" value="Csd3_N2"/>
</dbReference>
<dbReference type="RefSeq" id="WP_132475499.1">
    <property type="nucleotide sequence ID" value="NZ_JBHRVM010000001.1"/>
</dbReference>
<dbReference type="EMBL" id="SMBX01000003">
    <property type="protein sequence ID" value="TCV00689.1"/>
    <property type="molecule type" value="Genomic_DNA"/>
</dbReference>
<dbReference type="InterPro" id="IPR016047">
    <property type="entry name" value="M23ase_b-sheet_dom"/>
</dbReference>
<evidence type="ECO:0000259" key="8">
    <source>
        <dbReference type="Pfam" id="PF01551"/>
    </source>
</evidence>
<evidence type="ECO:0000256" key="6">
    <source>
        <dbReference type="ARBA" id="ARBA00022833"/>
    </source>
</evidence>
<evidence type="ECO:0000313" key="11">
    <source>
        <dbReference type="Proteomes" id="UP000294692"/>
    </source>
</evidence>
<dbReference type="Gene3D" id="3.10.450.350">
    <property type="match status" value="2"/>
</dbReference>
<keyword evidence="11" id="KW-1185">Reference proteome</keyword>
<dbReference type="InterPro" id="IPR011055">
    <property type="entry name" value="Dup_hybrid_motif"/>
</dbReference>
<feature type="domain" description="M23ase beta-sheet core" evidence="8">
    <location>
        <begin position="320"/>
        <end position="416"/>
    </location>
</feature>
<evidence type="ECO:0000256" key="7">
    <source>
        <dbReference type="ARBA" id="ARBA00023049"/>
    </source>
</evidence>
<proteinExistence type="predicted"/>
<dbReference type="InterPro" id="IPR050570">
    <property type="entry name" value="Cell_wall_metabolism_enzyme"/>
</dbReference>
<feature type="domain" description="Csd3-like second N-terminal" evidence="9">
    <location>
        <begin position="190"/>
        <end position="307"/>
    </location>
</feature>
<dbReference type="AlphaFoldDB" id="A0A4R3VB01"/>
<accession>A0A4R3VB01</accession>
<keyword evidence="4" id="KW-0479">Metal-binding</keyword>
<dbReference type="GO" id="GO:0030313">
    <property type="term" value="C:cell envelope"/>
    <property type="evidence" value="ECO:0007669"/>
    <property type="project" value="UniProtKB-SubCell"/>
</dbReference>
<evidence type="ECO:0000256" key="1">
    <source>
        <dbReference type="ARBA" id="ARBA00001947"/>
    </source>
</evidence>
<name>A0A4R3VB01_9BURK</name>